<keyword evidence="5" id="KW-0472">Membrane</keyword>
<evidence type="ECO:0000259" key="7">
    <source>
        <dbReference type="PROSITE" id="PS50885"/>
    </source>
</evidence>
<dbReference type="Gene3D" id="6.10.340.10">
    <property type="match status" value="1"/>
</dbReference>
<evidence type="ECO:0000313" key="9">
    <source>
        <dbReference type="EMBL" id="RGE66948.1"/>
    </source>
</evidence>
<dbReference type="EMBL" id="QVME01000006">
    <property type="protein sequence ID" value="RGE66948.1"/>
    <property type="molecule type" value="Genomic_DNA"/>
</dbReference>
<feature type="domain" description="HAMP" evidence="7">
    <location>
        <begin position="210"/>
        <end position="263"/>
    </location>
</feature>
<dbReference type="PANTHER" id="PTHR43531:SF11">
    <property type="entry name" value="METHYL-ACCEPTING CHEMOTAXIS PROTEIN 3"/>
    <property type="match status" value="1"/>
</dbReference>
<evidence type="ECO:0000313" key="10">
    <source>
        <dbReference type="Proteomes" id="UP000095765"/>
    </source>
</evidence>
<reference evidence="8 10" key="1">
    <citation type="submission" date="2015-09" db="EMBL/GenBank/DDBJ databases">
        <authorList>
            <consortium name="Pathogen Informatics"/>
        </authorList>
    </citation>
    <scope>NUCLEOTIDE SEQUENCE [LARGE SCALE GENOMIC DNA]</scope>
    <source>
        <strain evidence="8 10">2789STDY5834939</strain>
    </source>
</reference>
<dbReference type="SUPFAM" id="SSF158472">
    <property type="entry name" value="HAMP domain-like"/>
    <property type="match status" value="1"/>
</dbReference>
<proteinExistence type="inferred from homology"/>
<name>A0A174RBD8_9FIRM</name>
<protein>
    <submittedName>
        <fullName evidence="8">Dipeptide chemoreceptor protein</fullName>
    </submittedName>
    <submittedName>
        <fullName evidence="9">Methyl-accepting chemotaxis protein</fullName>
    </submittedName>
</protein>
<keyword evidence="3" id="KW-0807">Transducer</keyword>
<dbReference type="GO" id="GO:0004888">
    <property type="term" value="F:transmembrane signaling receptor activity"/>
    <property type="evidence" value="ECO:0007669"/>
    <property type="project" value="InterPro"/>
</dbReference>
<dbReference type="PRINTS" id="PR00260">
    <property type="entry name" value="CHEMTRNSDUCR"/>
</dbReference>
<dbReference type="InterPro" id="IPR004090">
    <property type="entry name" value="Chemotax_Me-accpt_rcpt"/>
</dbReference>
<feature type="coiled-coil region" evidence="4">
    <location>
        <begin position="531"/>
        <end position="558"/>
    </location>
</feature>
<dbReference type="InterPro" id="IPR003660">
    <property type="entry name" value="HAMP_dom"/>
</dbReference>
<evidence type="ECO:0000256" key="5">
    <source>
        <dbReference type="SAM" id="Phobius"/>
    </source>
</evidence>
<feature type="transmembrane region" description="Helical" evidence="5">
    <location>
        <begin position="12"/>
        <end position="33"/>
    </location>
</feature>
<dbReference type="PROSITE" id="PS50111">
    <property type="entry name" value="CHEMOTAXIS_TRANSDUC_2"/>
    <property type="match status" value="1"/>
</dbReference>
<dbReference type="InterPro" id="IPR051310">
    <property type="entry name" value="MCP_chemotaxis"/>
</dbReference>
<dbReference type="Pfam" id="PF00015">
    <property type="entry name" value="MCPsignal"/>
    <property type="match status" value="1"/>
</dbReference>
<sequence>MKKAMKQSVLVAVLNTISILLLVGVAVSVFLFVNFNKQIDKANDERFDLTYNANRFMNGSANLTNAVRAYAATADQTYYDAYMKEVNELKNRETGVANLREIGITEDEEAMISEMSALSDDLVPMEEKSMAAAAAGRIQEAQVYVFSEKYMTAVDQINQLNTEFLEALDTRTAGEVQKLSVMCTLMKWVVYVFLLLSVAIQVVQVCIVKRKVIRPVLHIRDEMLELSRGNLSTVFRLEADSSEIGMLVDAIHKTKSELKKYIGDISFHLEEMSKGNMSLSMDCDYIGDFKPIRQSLNIILDSMNRTIRGIDDVAAQVSAHSEQVSDGAQALAQGATQQASSVQELAATVQELTNRMAEIAKNAGQARTLTSQAADSLELGDEKMQEMQRSMKDIAEASEAISKIIKTIDDIAFQTNILALNAAVEAARAGAAGKGFAVVADEVRNLANKSSEASKQTTLLIQQSTQAVEQGVALAEDTARTLNTAVEQARRSTGYVDSIATDSEDQAGALHQISVGVDQISAVVQTNSATAQQSAAASQELNNRAGQLKEQIAVFQLRDQAPALDETARLTAARGAGEGQAEYAHAYRS</sequence>
<dbReference type="AlphaFoldDB" id="A0A174RBD8"/>
<gene>
    <name evidence="8" type="primary">tap_4</name>
    <name evidence="9" type="ORF">DXC40_11975</name>
    <name evidence="8" type="ORF">ERS852551_01990</name>
</gene>
<dbReference type="RefSeq" id="WP_055245241.1">
    <property type="nucleotide sequence ID" value="NZ_CABIWA010000014.1"/>
</dbReference>
<keyword evidence="1" id="KW-0145">Chemotaxis</keyword>
<evidence type="ECO:0000256" key="3">
    <source>
        <dbReference type="PROSITE-ProRule" id="PRU00284"/>
    </source>
</evidence>
<dbReference type="EMBL" id="CZBE01000012">
    <property type="protein sequence ID" value="CUP79839.1"/>
    <property type="molecule type" value="Genomic_DNA"/>
</dbReference>
<evidence type="ECO:0000256" key="4">
    <source>
        <dbReference type="SAM" id="Coils"/>
    </source>
</evidence>
<keyword evidence="5" id="KW-1133">Transmembrane helix</keyword>
<dbReference type="PANTHER" id="PTHR43531">
    <property type="entry name" value="PROTEIN ICFG"/>
    <property type="match status" value="1"/>
</dbReference>
<feature type="domain" description="Methyl-accepting transducer" evidence="6">
    <location>
        <begin position="313"/>
        <end position="542"/>
    </location>
</feature>
<evidence type="ECO:0000256" key="2">
    <source>
        <dbReference type="ARBA" id="ARBA00029447"/>
    </source>
</evidence>
<keyword evidence="5" id="KW-0812">Transmembrane</keyword>
<dbReference type="Proteomes" id="UP000095765">
    <property type="component" value="Unassembled WGS sequence"/>
</dbReference>
<dbReference type="PROSITE" id="PS50885">
    <property type="entry name" value="HAMP"/>
    <property type="match status" value="1"/>
</dbReference>
<dbReference type="InterPro" id="IPR004089">
    <property type="entry name" value="MCPsignal_dom"/>
</dbReference>
<accession>A0A174RBD8</accession>
<dbReference type="GO" id="GO:0007165">
    <property type="term" value="P:signal transduction"/>
    <property type="evidence" value="ECO:0007669"/>
    <property type="project" value="UniProtKB-KW"/>
</dbReference>
<keyword evidence="8" id="KW-0675">Receptor</keyword>
<comment type="similarity">
    <text evidence="2">Belongs to the methyl-accepting chemotaxis (MCP) protein family.</text>
</comment>
<reference evidence="9 11" key="2">
    <citation type="submission" date="2018-08" db="EMBL/GenBank/DDBJ databases">
        <title>A genome reference for cultivated species of the human gut microbiota.</title>
        <authorList>
            <person name="Zou Y."/>
            <person name="Xue W."/>
            <person name="Luo G."/>
        </authorList>
    </citation>
    <scope>NUCLEOTIDE SEQUENCE [LARGE SCALE GENOMIC DNA]</scope>
    <source>
        <strain evidence="9 11">TF05-12AC</strain>
    </source>
</reference>
<dbReference type="Proteomes" id="UP000260828">
    <property type="component" value="Unassembled WGS sequence"/>
</dbReference>
<evidence type="ECO:0000313" key="8">
    <source>
        <dbReference type="EMBL" id="CUP79839.1"/>
    </source>
</evidence>
<dbReference type="SUPFAM" id="SSF58104">
    <property type="entry name" value="Methyl-accepting chemotaxis protein (MCP) signaling domain"/>
    <property type="match status" value="1"/>
</dbReference>
<evidence type="ECO:0000313" key="11">
    <source>
        <dbReference type="Proteomes" id="UP000260828"/>
    </source>
</evidence>
<evidence type="ECO:0000256" key="1">
    <source>
        <dbReference type="ARBA" id="ARBA00022500"/>
    </source>
</evidence>
<dbReference type="SMART" id="SM00283">
    <property type="entry name" value="MA"/>
    <property type="match status" value="1"/>
</dbReference>
<dbReference type="GO" id="GO:0016020">
    <property type="term" value="C:membrane"/>
    <property type="evidence" value="ECO:0007669"/>
    <property type="project" value="InterPro"/>
</dbReference>
<feature type="transmembrane region" description="Helical" evidence="5">
    <location>
        <begin position="188"/>
        <end position="208"/>
    </location>
</feature>
<evidence type="ECO:0000259" key="6">
    <source>
        <dbReference type="PROSITE" id="PS50111"/>
    </source>
</evidence>
<keyword evidence="4" id="KW-0175">Coiled coil</keyword>
<organism evidence="8 10">
    <name type="scientific">Anaerotruncus colihominis</name>
    <dbReference type="NCBI Taxonomy" id="169435"/>
    <lineage>
        <taxon>Bacteria</taxon>
        <taxon>Bacillati</taxon>
        <taxon>Bacillota</taxon>
        <taxon>Clostridia</taxon>
        <taxon>Eubacteriales</taxon>
        <taxon>Oscillospiraceae</taxon>
        <taxon>Anaerotruncus</taxon>
    </lineage>
</organism>
<dbReference type="GO" id="GO:0006935">
    <property type="term" value="P:chemotaxis"/>
    <property type="evidence" value="ECO:0007669"/>
    <property type="project" value="UniProtKB-KW"/>
</dbReference>
<dbReference type="OrthoDB" id="1862723at2"/>
<dbReference type="Gene3D" id="1.10.287.950">
    <property type="entry name" value="Methyl-accepting chemotaxis protein"/>
    <property type="match status" value="1"/>
</dbReference>